<proteinExistence type="predicted"/>
<dbReference type="Proteomes" id="UP000595448">
    <property type="component" value="Chromosome"/>
</dbReference>
<protein>
    <submittedName>
        <fullName evidence="1">Uncharacterized protein</fullName>
    </submittedName>
</protein>
<reference evidence="1 2" key="1">
    <citation type="submission" date="2021-01" db="EMBL/GenBank/DDBJ databases">
        <title>Brevundimonas vitis sp. nov., an bacterium isolated from grape (Vitis vinifera).</title>
        <authorList>
            <person name="Jiang L."/>
            <person name="Lee J."/>
        </authorList>
    </citation>
    <scope>NUCLEOTIDE SEQUENCE [LARGE SCALE GENOMIC DNA]</scope>
    <source>
        <strain evidence="1 2">GRTSA-9</strain>
    </source>
</reference>
<organism evidence="1 2">
    <name type="scientific">Brevundimonas vitisensis</name>
    <dbReference type="NCBI Taxonomy" id="2800818"/>
    <lineage>
        <taxon>Bacteria</taxon>
        <taxon>Pseudomonadati</taxon>
        <taxon>Pseudomonadota</taxon>
        <taxon>Alphaproteobacteria</taxon>
        <taxon>Caulobacterales</taxon>
        <taxon>Caulobacteraceae</taxon>
        <taxon>Brevundimonas</taxon>
    </lineage>
</organism>
<gene>
    <name evidence="1" type="ORF">JIP62_12965</name>
</gene>
<dbReference type="Gene3D" id="3.40.50.2000">
    <property type="entry name" value="Glycogen Phosphorylase B"/>
    <property type="match status" value="1"/>
</dbReference>
<name>A0ABX7BLT1_9CAUL</name>
<evidence type="ECO:0000313" key="1">
    <source>
        <dbReference type="EMBL" id="QQQ18201.1"/>
    </source>
</evidence>
<accession>A0ABX7BLT1</accession>
<evidence type="ECO:0000313" key="2">
    <source>
        <dbReference type="Proteomes" id="UP000595448"/>
    </source>
</evidence>
<dbReference type="SUPFAM" id="SSF53756">
    <property type="entry name" value="UDP-Glycosyltransferase/glycogen phosphorylase"/>
    <property type="match status" value="1"/>
</dbReference>
<sequence length="322" mass="33705">MSRLPCLVILTEGDAARGLGHVVRCSAYGQGWRARGGEVRWILDGDDRAAGVAAETGPVRRQPWQSGPLPDIAPDEVALVDSYALSQDLAEGVLGRAQQTVFIDDLGSLAYPGGLVVSPAVQRADRAGAAEWLMGPRWQPLRPAFRIVPKRTAVSDQVRRVLVSLGGTDVRSLSARVVSVVRRLLPEAAIDVLGPAPAEPGVIAYLDRDAAAVARLMAQADLAISAGGQTIFELAACGTPTVMIAVAANQAANLALWPSLAGFEAAGAWDDPDLDQQVARAVVALAPSARRAGITARAQQAVDGGGVDRLLDRLTEAVPTLR</sequence>
<keyword evidence="2" id="KW-1185">Reference proteome</keyword>
<dbReference type="RefSeq" id="WP_201102573.1">
    <property type="nucleotide sequence ID" value="NZ_CP067977.1"/>
</dbReference>
<dbReference type="EMBL" id="CP067977">
    <property type="protein sequence ID" value="QQQ18201.1"/>
    <property type="molecule type" value="Genomic_DNA"/>
</dbReference>